<dbReference type="GO" id="GO:0003959">
    <property type="term" value="F:NADPH dehydrogenase activity"/>
    <property type="evidence" value="ECO:0007669"/>
    <property type="project" value="InterPro"/>
</dbReference>
<dbReference type="Pfam" id="PF00724">
    <property type="entry name" value="Oxidored_FMN"/>
    <property type="match status" value="1"/>
</dbReference>
<keyword evidence="5" id="KW-0560">Oxidoreductase</keyword>
<dbReference type="AlphaFoldDB" id="A0A437MIQ3"/>
<keyword evidence="4" id="KW-0521">NADP</keyword>
<evidence type="ECO:0000256" key="2">
    <source>
        <dbReference type="ARBA" id="ARBA00022630"/>
    </source>
</evidence>
<dbReference type="Proteomes" id="UP000282957">
    <property type="component" value="Unassembled WGS sequence"/>
</dbReference>
<dbReference type="InterPro" id="IPR013785">
    <property type="entry name" value="Aldolase_TIM"/>
</dbReference>
<comment type="cofactor">
    <cofactor evidence="1">
        <name>FMN</name>
        <dbReference type="ChEBI" id="CHEBI:58210"/>
    </cofactor>
</comment>
<evidence type="ECO:0000256" key="3">
    <source>
        <dbReference type="ARBA" id="ARBA00022643"/>
    </source>
</evidence>
<dbReference type="PANTHER" id="PTHR43303">
    <property type="entry name" value="NADPH DEHYDROGENASE C23G7.10C-RELATED"/>
    <property type="match status" value="1"/>
</dbReference>
<evidence type="ECO:0000259" key="7">
    <source>
        <dbReference type="Pfam" id="PF00724"/>
    </source>
</evidence>
<evidence type="ECO:0000313" key="8">
    <source>
        <dbReference type="EMBL" id="RVT97496.1"/>
    </source>
</evidence>
<keyword evidence="9" id="KW-1185">Reference proteome</keyword>
<gene>
    <name evidence="8" type="ORF">EOD42_06635</name>
</gene>
<sequence length="381" mass="41168">MNAANPNSPAPLGEDARRVQRPSTDPFLFRPITLRGVTARNRIMLAPLCEYSATDGVANDWHMVHLGARAIGGAGIICTEATHVSAEGRITPHCLGLWNETQRDALARIVDFVVAQGATPAIQIGHAGRKASVGRPWEGGGPLTPDQGGWQTIAPSAQPFTQAYPTPRAMTKADIARVTGEFVHSAKLARQAGFQIAELHGAHGYLLHQFLSPLVNDRQDEYGGSLENRARFLLEVVRAVRTEWPKELPLFVRLSCTDWVDGGLTGDESVELCRMLAATGEVDLIDASTGGADPRQSIRAFPGYQVSYAERIRREAGIATGAVGMINTPDLAEEILANGRADLIIMGRKLMADPHWPLKAAVALRAQAPWVPQYERAAPMA</sequence>
<dbReference type="InterPro" id="IPR044152">
    <property type="entry name" value="YqjM-like"/>
</dbReference>
<keyword evidence="2" id="KW-0285">Flavoprotein</keyword>
<name>A0A437MIQ3_9PROT</name>
<dbReference type="SUPFAM" id="SSF51395">
    <property type="entry name" value="FMN-linked oxidoreductases"/>
    <property type="match status" value="1"/>
</dbReference>
<accession>A0A437MIQ3</accession>
<reference evidence="8 9" key="1">
    <citation type="submission" date="2019-01" db="EMBL/GenBank/DDBJ databases">
        <authorList>
            <person name="Chen W.-M."/>
        </authorList>
    </citation>
    <scope>NUCLEOTIDE SEQUENCE [LARGE SCALE GENOMIC DNA]</scope>
    <source>
        <strain evidence="8 9">CCP-6</strain>
    </source>
</reference>
<feature type="domain" description="NADH:flavin oxidoreductase/NADH oxidase N-terminal" evidence="7">
    <location>
        <begin position="28"/>
        <end position="363"/>
    </location>
</feature>
<protein>
    <submittedName>
        <fullName evidence="8">NADH:flavin oxidoreductase/NADH oxidase</fullName>
    </submittedName>
</protein>
<feature type="region of interest" description="Disordered" evidence="6">
    <location>
        <begin position="1"/>
        <end position="20"/>
    </location>
</feature>
<dbReference type="PANTHER" id="PTHR43303:SF4">
    <property type="entry name" value="NADPH DEHYDROGENASE C23G7.10C-RELATED"/>
    <property type="match status" value="1"/>
</dbReference>
<proteinExistence type="predicted"/>
<dbReference type="RefSeq" id="WP_127786725.1">
    <property type="nucleotide sequence ID" value="NZ_SACL01000002.1"/>
</dbReference>
<dbReference type="OrthoDB" id="9804454at2"/>
<organism evidence="8 9">
    <name type="scientific">Rhodovarius crocodyli</name>
    <dbReference type="NCBI Taxonomy" id="1979269"/>
    <lineage>
        <taxon>Bacteria</taxon>
        <taxon>Pseudomonadati</taxon>
        <taxon>Pseudomonadota</taxon>
        <taxon>Alphaproteobacteria</taxon>
        <taxon>Acetobacterales</taxon>
        <taxon>Roseomonadaceae</taxon>
        <taxon>Rhodovarius</taxon>
    </lineage>
</organism>
<dbReference type="GO" id="GO:0010181">
    <property type="term" value="F:FMN binding"/>
    <property type="evidence" value="ECO:0007669"/>
    <property type="project" value="InterPro"/>
</dbReference>
<evidence type="ECO:0000256" key="4">
    <source>
        <dbReference type="ARBA" id="ARBA00022857"/>
    </source>
</evidence>
<dbReference type="EMBL" id="SACL01000002">
    <property type="protein sequence ID" value="RVT97496.1"/>
    <property type="molecule type" value="Genomic_DNA"/>
</dbReference>
<evidence type="ECO:0000256" key="1">
    <source>
        <dbReference type="ARBA" id="ARBA00001917"/>
    </source>
</evidence>
<comment type="caution">
    <text evidence="8">The sequence shown here is derived from an EMBL/GenBank/DDBJ whole genome shotgun (WGS) entry which is preliminary data.</text>
</comment>
<keyword evidence="3" id="KW-0288">FMN</keyword>
<evidence type="ECO:0000256" key="6">
    <source>
        <dbReference type="SAM" id="MobiDB-lite"/>
    </source>
</evidence>
<dbReference type="InterPro" id="IPR001155">
    <property type="entry name" value="OxRdtase_FMN_N"/>
</dbReference>
<dbReference type="Gene3D" id="3.20.20.70">
    <property type="entry name" value="Aldolase class I"/>
    <property type="match status" value="1"/>
</dbReference>
<dbReference type="CDD" id="cd02932">
    <property type="entry name" value="OYE_YqiM_FMN"/>
    <property type="match status" value="1"/>
</dbReference>
<dbReference type="GO" id="GO:0050661">
    <property type="term" value="F:NADP binding"/>
    <property type="evidence" value="ECO:0007669"/>
    <property type="project" value="InterPro"/>
</dbReference>
<evidence type="ECO:0000256" key="5">
    <source>
        <dbReference type="ARBA" id="ARBA00023002"/>
    </source>
</evidence>
<evidence type="ECO:0000313" key="9">
    <source>
        <dbReference type="Proteomes" id="UP000282957"/>
    </source>
</evidence>